<dbReference type="EMBL" id="QICH01000001">
    <property type="protein sequence ID" value="PXF64546.1"/>
    <property type="molecule type" value="Genomic_DNA"/>
</dbReference>
<name>A0A318D5K2_9GAMM</name>
<dbReference type="GO" id="GO:0004222">
    <property type="term" value="F:metalloendopeptidase activity"/>
    <property type="evidence" value="ECO:0007669"/>
    <property type="project" value="InterPro"/>
</dbReference>
<keyword evidence="8" id="KW-0963">Cytoplasm</keyword>
<keyword evidence="2 8" id="KW-0690">Ribosome biogenesis</keyword>
<comment type="subcellular location">
    <subcellularLocation>
        <location evidence="8">Cytoplasm</location>
    </subcellularLocation>
</comment>
<accession>A0A318D5K2</accession>
<dbReference type="Pfam" id="PF02130">
    <property type="entry name" value="YbeY"/>
    <property type="match status" value="1"/>
</dbReference>
<keyword evidence="5 8" id="KW-0255">Endonuclease</keyword>
<sequence length="174" mass="19418">MSTLDLELQIAVDAESLPQGSLPKEAQFSAWAQAAVSKVLNNQKPTALTIRIVSSDESQELNHQFRSKNRPTNVLSFPFELPEGLPPELMQELLQEMLPEEKVLGDLAICAEVVAKEAEQQGKKLEDHWAHMVIHGCLHLLGYDHIKDEEAEIMEALEAEILAELGINNPYIID</sequence>
<evidence type="ECO:0000256" key="2">
    <source>
        <dbReference type="ARBA" id="ARBA00022517"/>
    </source>
</evidence>
<evidence type="ECO:0000256" key="5">
    <source>
        <dbReference type="ARBA" id="ARBA00022759"/>
    </source>
</evidence>
<dbReference type="HAMAP" id="MF_00009">
    <property type="entry name" value="Endoribonucl_YbeY"/>
    <property type="match status" value="1"/>
</dbReference>
<feature type="binding site" evidence="8">
    <location>
        <position position="145"/>
    </location>
    <ligand>
        <name>Zn(2+)</name>
        <dbReference type="ChEBI" id="CHEBI:29105"/>
        <note>catalytic</note>
    </ligand>
</feature>
<dbReference type="Gene3D" id="3.40.390.30">
    <property type="entry name" value="Metalloproteases ('zincins'), catalytic domain"/>
    <property type="match status" value="1"/>
</dbReference>
<keyword evidence="3 8" id="KW-0540">Nuclease</keyword>
<comment type="function">
    <text evidence="8">Single strand-specific metallo-endoribonuclease involved in late-stage 70S ribosome quality control and in maturation of the 3' terminus of the 16S rRNA.</text>
</comment>
<evidence type="ECO:0000256" key="7">
    <source>
        <dbReference type="ARBA" id="ARBA00022833"/>
    </source>
</evidence>
<keyword evidence="6 8" id="KW-0378">Hydrolase</keyword>
<gene>
    <name evidence="8" type="primary">ybeY</name>
    <name evidence="9" type="ORF">DL796_05250</name>
</gene>
<proteinExistence type="inferred from homology"/>
<comment type="similarity">
    <text evidence="1 8">Belongs to the endoribonuclease YbeY family.</text>
</comment>
<dbReference type="InterPro" id="IPR002036">
    <property type="entry name" value="YbeY"/>
</dbReference>
<evidence type="ECO:0000313" key="9">
    <source>
        <dbReference type="EMBL" id="PXF64546.1"/>
    </source>
</evidence>
<feature type="binding site" evidence="8">
    <location>
        <position position="139"/>
    </location>
    <ligand>
        <name>Zn(2+)</name>
        <dbReference type="ChEBI" id="CHEBI:29105"/>
        <note>catalytic</note>
    </ligand>
</feature>
<dbReference type="Proteomes" id="UP000247689">
    <property type="component" value="Unassembled WGS sequence"/>
</dbReference>
<dbReference type="PROSITE" id="PS01306">
    <property type="entry name" value="UPF0054"/>
    <property type="match status" value="1"/>
</dbReference>
<comment type="caution">
    <text evidence="9">The sequence shown here is derived from an EMBL/GenBank/DDBJ whole genome shotgun (WGS) entry which is preliminary data.</text>
</comment>
<dbReference type="GO" id="GO:0005737">
    <property type="term" value="C:cytoplasm"/>
    <property type="evidence" value="ECO:0007669"/>
    <property type="project" value="UniProtKB-SubCell"/>
</dbReference>
<dbReference type="SUPFAM" id="SSF55486">
    <property type="entry name" value="Metalloproteases ('zincins'), catalytic domain"/>
    <property type="match status" value="1"/>
</dbReference>
<evidence type="ECO:0000313" key="10">
    <source>
        <dbReference type="Proteomes" id="UP000247689"/>
    </source>
</evidence>
<dbReference type="PANTHER" id="PTHR46986">
    <property type="entry name" value="ENDORIBONUCLEASE YBEY, CHLOROPLASTIC"/>
    <property type="match status" value="1"/>
</dbReference>
<keyword evidence="10" id="KW-1185">Reference proteome</keyword>
<dbReference type="NCBIfam" id="TIGR00043">
    <property type="entry name" value="rRNA maturation RNase YbeY"/>
    <property type="match status" value="1"/>
</dbReference>
<evidence type="ECO:0000256" key="1">
    <source>
        <dbReference type="ARBA" id="ARBA00010875"/>
    </source>
</evidence>
<organism evidence="9 10">
    <name type="scientific">Kangiella spongicola</name>
    <dbReference type="NCBI Taxonomy" id="796379"/>
    <lineage>
        <taxon>Bacteria</taxon>
        <taxon>Pseudomonadati</taxon>
        <taxon>Pseudomonadota</taxon>
        <taxon>Gammaproteobacteria</taxon>
        <taxon>Kangiellales</taxon>
        <taxon>Kangiellaceae</taxon>
        <taxon>Kangiella</taxon>
    </lineage>
</organism>
<dbReference type="AlphaFoldDB" id="A0A318D5K2"/>
<dbReference type="EC" id="3.1.-.-" evidence="8"/>
<dbReference type="RefSeq" id="WP_110200594.1">
    <property type="nucleotide sequence ID" value="NZ_QICH01000001.1"/>
</dbReference>
<keyword evidence="7 8" id="KW-0862">Zinc</keyword>
<evidence type="ECO:0000256" key="4">
    <source>
        <dbReference type="ARBA" id="ARBA00022723"/>
    </source>
</evidence>
<dbReference type="GO" id="GO:0006364">
    <property type="term" value="P:rRNA processing"/>
    <property type="evidence" value="ECO:0007669"/>
    <property type="project" value="UniProtKB-UniRule"/>
</dbReference>
<dbReference type="GO" id="GO:0008270">
    <property type="term" value="F:zinc ion binding"/>
    <property type="evidence" value="ECO:0007669"/>
    <property type="project" value="UniProtKB-UniRule"/>
</dbReference>
<dbReference type="InterPro" id="IPR023091">
    <property type="entry name" value="MetalPrtase_cat_dom_sf_prd"/>
</dbReference>
<evidence type="ECO:0000256" key="6">
    <source>
        <dbReference type="ARBA" id="ARBA00022801"/>
    </source>
</evidence>
<reference evidence="9 10" key="1">
    <citation type="submission" date="2018-05" db="EMBL/GenBank/DDBJ databases">
        <title>Kangiella spongicola genome sequence.</title>
        <authorList>
            <person name="Maclea K.S."/>
            <person name="Goen A.E."/>
            <person name="Kelley C."/>
            <person name="Underriner A."/>
            <person name="Silverwood T."/>
            <person name="Trachtenberg A.M."/>
        </authorList>
    </citation>
    <scope>NUCLEOTIDE SEQUENCE [LARGE SCALE GENOMIC DNA]</scope>
    <source>
        <strain evidence="9 10">ATCC BAA-2076</strain>
    </source>
</reference>
<evidence type="ECO:0000256" key="8">
    <source>
        <dbReference type="HAMAP-Rule" id="MF_00009"/>
    </source>
</evidence>
<keyword evidence="8" id="KW-0698">rRNA processing</keyword>
<protein>
    <recommendedName>
        <fullName evidence="8">Endoribonuclease YbeY</fullName>
        <ecNumber evidence="8">3.1.-.-</ecNumber>
    </recommendedName>
</protein>
<dbReference type="PANTHER" id="PTHR46986:SF1">
    <property type="entry name" value="ENDORIBONUCLEASE YBEY, CHLOROPLASTIC"/>
    <property type="match status" value="1"/>
</dbReference>
<dbReference type="GO" id="GO:0004521">
    <property type="term" value="F:RNA endonuclease activity"/>
    <property type="evidence" value="ECO:0007669"/>
    <property type="project" value="UniProtKB-UniRule"/>
</dbReference>
<evidence type="ECO:0000256" key="3">
    <source>
        <dbReference type="ARBA" id="ARBA00022722"/>
    </source>
</evidence>
<dbReference type="InterPro" id="IPR020549">
    <property type="entry name" value="YbeY_CS"/>
</dbReference>
<dbReference type="OrthoDB" id="9807740at2"/>
<comment type="cofactor">
    <cofactor evidence="8">
        <name>Zn(2+)</name>
        <dbReference type="ChEBI" id="CHEBI:29105"/>
    </cofactor>
    <text evidence="8">Binds 1 zinc ion.</text>
</comment>
<feature type="binding site" evidence="8">
    <location>
        <position position="135"/>
    </location>
    <ligand>
        <name>Zn(2+)</name>
        <dbReference type="ChEBI" id="CHEBI:29105"/>
        <note>catalytic</note>
    </ligand>
</feature>
<keyword evidence="4 8" id="KW-0479">Metal-binding</keyword>